<organism evidence="1 2">
    <name type="scientific">Rhizobium rhizogenes</name>
    <name type="common">Agrobacterium rhizogenes</name>
    <dbReference type="NCBI Taxonomy" id="359"/>
    <lineage>
        <taxon>Bacteria</taxon>
        <taxon>Pseudomonadati</taxon>
        <taxon>Pseudomonadota</taxon>
        <taxon>Alphaproteobacteria</taxon>
        <taxon>Hyphomicrobiales</taxon>
        <taxon>Rhizobiaceae</taxon>
        <taxon>Rhizobium/Agrobacterium group</taxon>
        <taxon>Rhizobium</taxon>
    </lineage>
</organism>
<evidence type="ECO:0000313" key="1">
    <source>
        <dbReference type="EMBL" id="PVE57448.1"/>
    </source>
</evidence>
<dbReference type="AlphaFoldDB" id="A0AA92C7I8"/>
<accession>A0AA92C7I8</accession>
<comment type="caution">
    <text evidence="1">The sequence shown here is derived from an EMBL/GenBank/DDBJ whole genome shotgun (WGS) entry which is preliminary data.</text>
</comment>
<gene>
    <name evidence="1" type="ORF">DC430_06065</name>
</gene>
<proteinExistence type="predicted"/>
<dbReference type="InterPro" id="IPR011008">
    <property type="entry name" value="Dimeric_a/b-barrel"/>
</dbReference>
<name>A0AA92C7I8_RHIRH</name>
<dbReference type="EMBL" id="QDFR01000001">
    <property type="protein sequence ID" value="PVE57448.1"/>
    <property type="molecule type" value="Genomic_DNA"/>
</dbReference>
<evidence type="ECO:0008006" key="3">
    <source>
        <dbReference type="Google" id="ProtNLM"/>
    </source>
</evidence>
<evidence type="ECO:0000313" key="2">
    <source>
        <dbReference type="Proteomes" id="UP000244335"/>
    </source>
</evidence>
<dbReference type="Proteomes" id="UP000244335">
    <property type="component" value="Unassembled WGS sequence"/>
</dbReference>
<reference evidence="1 2" key="1">
    <citation type="submission" date="2018-04" db="EMBL/GenBank/DDBJ databases">
        <authorList>
            <person name="Hagen T."/>
        </authorList>
    </citation>
    <scope>NUCLEOTIDE SEQUENCE [LARGE SCALE GENOMIC DNA]</scope>
    <source>
        <strain evidence="1 2">TPD7009</strain>
    </source>
</reference>
<dbReference type="Gene3D" id="3.30.70.100">
    <property type="match status" value="1"/>
</dbReference>
<dbReference type="SUPFAM" id="SSF54909">
    <property type="entry name" value="Dimeric alpha+beta barrel"/>
    <property type="match status" value="1"/>
</dbReference>
<sequence length="198" mass="22024">MTALYYEIVTYTVTDETEADAARDAARERLLTFPGFIHWSPFTQVDDARTRVDMVAWRSLEEANSAARTVAGAAEFAAFRASIASCISMQHYRLPPASQHPVASGSGVEIGRFRLKQGVDEADMRKAHAAMVENHLSRQTGWRRQHLVKLDDGVFLDLAFANARLSAEEICSSWRGQPDCDAFLALIEPQSMEFGTLL</sequence>
<protein>
    <recommendedName>
        <fullName evidence="3">ABM domain-containing protein</fullName>
    </recommendedName>
</protein>
<dbReference type="RefSeq" id="WP_116492372.1">
    <property type="nucleotide sequence ID" value="NZ_QDFR01000001.1"/>
</dbReference>